<name>A0AAN6M4Z7_9PLEO</name>
<feature type="region of interest" description="Disordered" evidence="1">
    <location>
        <begin position="1"/>
        <end position="120"/>
    </location>
</feature>
<reference evidence="2 3" key="1">
    <citation type="submission" date="2021-02" db="EMBL/GenBank/DDBJ databases">
        <title>Genome assembly of Pseudopithomyces chartarum.</title>
        <authorList>
            <person name="Jauregui R."/>
            <person name="Singh J."/>
            <person name="Voisey C."/>
        </authorList>
    </citation>
    <scope>NUCLEOTIDE SEQUENCE [LARGE SCALE GENOMIC DNA]</scope>
    <source>
        <strain evidence="2 3">AGR01</strain>
    </source>
</reference>
<organism evidence="2 3">
    <name type="scientific">Pseudopithomyces chartarum</name>
    <dbReference type="NCBI Taxonomy" id="1892770"/>
    <lineage>
        <taxon>Eukaryota</taxon>
        <taxon>Fungi</taxon>
        <taxon>Dikarya</taxon>
        <taxon>Ascomycota</taxon>
        <taxon>Pezizomycotina</taxon>
        <taxon>Dothideomycetes</taxon>
        <taxon>Pleosporomycetidae</taxon>
        <taxon>Pleosporales</taxon>
        <taxon>Massarineae</taxon>
        <taxon>Didymosphaeriaceae</taxon>
        <taxon>Pseudopithomyces</taxon>
    </lineage>
</organism>
<proteinExistence type="predicted"/>
<sequence length="120" mass="13727">MVNFSREEEEFRYYGQVPILSIEVDEEGEVGDDDYGEDYHDGEDYGDDDDDEDENGDGSAENTDWDDSVFTNEPGEQPDPRLTMTTPERIAAEERRERERQAAYDAELHVPQPTPNSSTN</sequence>
<dbReference type="EMBL" id="WVTA01000003">
    <property type="protein sequence ID" value="KAK3215325.1"/>
    <property type="molecule type" value="Genomic_DNA"/>
</dbReference>
<evidence type="ECO:0000313" key="2">
    <source>
        <dbReference type="EMBL" id="KAK3215325.1"/>
    </source>
</evidence>
<accession>A0AAN6M4Z7</accession>
<feature type="compositionally biased region" description="Basic and acidic residues" evidence="1">
    <location>
        <begin position="1"/>
        <end position="12"/>
    </location>
</feature>
<gene>
    <name evidence="2" type="ORF">GRF29_19g2949046</name>
</gene>
<comment type="caution">
    <text evidence="2">The sequence shown here is derived from an EMBL/GenBank/DDBJ whole genome shotgun (WGS) entry which is preliminary data.</text>
</comment>
<feature type="compositionally biased region" description="Basic and acidic residues" evidence="1">
    <location>
        <begin position="90"/>
        <end position="108"/>
    </location>
</feature>
<protein>
    <submittedName>
        <fullName evidence="2">Uncharacterized protein</fullName>
    </submittedName>
</protein>
<dbReference type="Proteomes" id="UP001280581">
    <property type="component" value="Unassembled WGS sequence"/>
</dbReference>
<feature type="compositionally biased region" description="Acidic residues" evidence="1">
    <location>
        <begin position="44"/>
        <end position="56"/>
    </location>
</feature>
<evidence type="ECO:0000256" key="1">
    <source>
        <dbReference type="SAM" id="MobiDB-lite"/>
    </source>
</evidence>
<feature type="compositionally biased region" description="Acidic residues" evidence="1">
    <location>
        <begin position="23"/>
        <end position="36"/>
    </location>
</feature>
<keyword evidence="3" id="KW-1185">Reference proteome</keyword>
<dbReference type="AlphaFoldDB" id="A0AAN6M4Z7"/>
<evidence type="ECO:0000313" key="3">
    <source>
        <dbReference type="Proteomes" id="UP001280581"/>
    </source>
</evidence>